<keyword evidence="3" id="KW-1052">Target cell membrane</keyword>
<keyword evidence="5" id="KW-0800">Toxin</keyword>
<keyword evidence="2" id="KW-0268">Exocytosis</keyword>
<evidence type="ECO:0000256" key="8">
    <source>
        <dbReference type="ARBA" id="ARBA00023298"/>
    </source>
</evidence>
<comment type="subcellular location">
    <subcellularLocation>
        <location evidence="1">Target cell membrane</location>
    </subcellularLocation>
</comment>
<dbReference type="Pfam" id="PF12796">
    <property type="entry name" value="Ank_2"/>
    <property type="match status" value="2"/>
</dbReference>
<evidence type="ECO:0000256" key="6">
    <source>
        <dbReference type="ARBA" id="ARBA00023043"/>
    </source>
</evidence>
<keyword evidence="4" id="KW-0677">Repeat</keyword>
<keyword evidence="14" id="KW-1185">Reference proteome</keyword>
<keyword evidence="5" id="KW-0638">Presynaptic neurotoxin</keyword>
<evidence type="ECO:0000256" key="3">
    <source>
        <dbReference type="ARBA" id="ARBA00022537"/>
    </source>
</evidence>
<dbReference type="OrthoDB" id="6596655at2759"/>
<evidence type="ECO:0000256" key="7">
    <source>
        <dbReference type="ARBA" id="ARBA00023136"/>
    </source>
</evidence>
<evidence type="ECO:0000256" key="12">
    <source>
        <dbReference type="PROSITE-ProRule" id="PRU00023"/>
    </source>
</evidence>
<protein>
    <recommendedName>
        <fullName evidence="11">Alpha-latrotoxin</fullName>
    </recommendedName>
</protein>
<dbReference type="AlphaFoldDB" id="A0A443S2H4"/>
<keyword evidence="5" id="KW-0528">Neurotoxin</keyword>
<dbReference type="InterPro" id="IPR036770">
    <property type="entry name" value="Ankyrin_rpt-contain_sf"/>
</dbReference>
<feature type="non-terminal residue" evidence="13">
    <location>
        <position position="159"/>
    </location>
</feature>
<reference evidence="13 14" key="1">
    <citation type="journal article" date="2018" name="Gigascience">
        <title>Genomes of trombidid mites reveal novel predicted allergens and laterally-transferred genes associated with secondary metabolism.</title>
        <authorList>
            <person name="Dong X."/>
            <person name="Chaisiri K."/>
            <person name="Xia D."/>
            <person name="Armstrong S.D."/>
            <person name="Fang Y."/>
            <person name="Donnelly M.J."/>
            <person name="Kadowaki T."/>
            <person name="McGarry J.W."/>
            <person name="Darby A.C."/>
            <person name="Makepeace B.L."/>
        </authorList>
    </citation>
    <scope>NUCLEOTIDE SEQUENCE [LARGE SCALE GENOMIC DNA]</scope>
    <source>
        <strain evidence="13">UoL-UT</strain>
    </source>
</reference>
<dbReference type="PANTHER" id="PTHR24198:SF165">
    <property type="entry name" value="ANKYRIN REPEAT-CONTAINING PROTEIN-RELATED"/>
    <property type="match status" value="1"/>
</dbReference>
<dbReference type="STRING" id="299467.A0A443S2H4"/>
<dbReference type="InterPro" id="IPR002110">
    <property type="entry name" value="Ankyrin_rpt"/>
</dbReference>
<dbReference type="SMART" id="SM00248">
    <property type="entry name" value="ANK"/>
    <property type="match status" value="3"/>
</dbReference>
<name>A0A443S2H4_9ACAR</name>
<dbReference type="GO" id="GO:0006887">
    <property type="term" value="P:exocytosis"/>
    <property type="evidence" value="ECO:0007669"/>
    <property type="project" value="UniProtKB-KW"/>
</dbReference>
<dbReference type="Proteomes" id="UP000288716">
    <property type="component" value="Unassembled WGS sequence"/>
</dbReference>
<evidence type="ECO:0000256" key="9">
    <source>
        <dbReference type="ARBA" id="ARBA00049657"/>
    </source>
</evidence>
<dbReference type="GO" id="GO:0044218">
    <property type="term" value="C:other organism cell membrane"/>
    <property type="evidence" value="ECO:0007669"/>
    <property type="project" value="UniProtKB-KW"/>
</dbReference>
<comment type="subunit">
    <text evidence="10">Homotetramer in membranes.</text>
</comment>
<keyword evidence="6 12" id="KW-0040">ANK repeat</keyword>
<dbReference type="PANTHER" id="PTHR24198">
    <property type="entry name" value="ANKYRIN REPEAT AND PROTEIN KINASE DOMAIN-CONTAINING PROTEIN"/>
    <property type="match status" value="1"/>
</dbReference>
<dbReference type="VEuPathDB" id="VectorBase:LDEU010311"/>
<evidence type="ECO:0000256" key="1">
    <source>
        <dbReference type="ARBA" id="ARBA00004175"/>
    </source>
</evidence>
<sequence length="159" mass="18203">MNDEQVAQEIKDAVKEDNVDLLQSIMSRGVDINAVYSNQETALHIAINYTAVKCVRYLLENNIKINMRSSYGETQLMSILNPFNCSEKGDKIIEMIIDAPDIDFEQKHARDDWNYLHFACYGGCVKLVNTLAQKFQHFYTADNKGRYPLHIAAQYGFAK</sequence>
<proteinExistence type="inferred from homology"/>
<dbReference type="EMBL" id="NCKV01011075">
    <property type="protein sequence ID" value="RWS21729.1"/>
    <property type="molecule type" value="Genomic_DNA"/>
</dbReference>
<evidence type="ECO:0000256" key="10">
    <source>
        <dbReference type="ARBA" id="ARBA00049715"/>
    </source>
</evidence>
<comment type="caution">
    <text evidence="13">The sequence shown here is derived from an EMBL/GenBank/DDBJ whole genome shotgun (WGS) entry which is preliminary data.</text>
</comment>
<keyword evidence="7" id="KW-0472">Membrane</keyword>
<dbReference type="SUPFAM" id="SSF48403">
    <property type="entry name" value="Ankyrin repeat"/>
    <property type="match status" value="1"/>
</dbReference>
<dbReference type="Gene3D" id="1.25.40.20">
    <property type="entry name" value="Ankyrin repeat-containing domain"/>
    <property type="match status" value="2"/>
</dbReference>
<gene>
    <name evidence="13" type="ORF">B4U80_11781</name>
</gene>
<feature type="repeat" description="ANK" evidence="12">
    <location>
        <begin position="38"/>
        <end position="70"/>
    </location>
</feature>
<evidence type="ECO:0000256" key="4">
    <source>
        <dbReference type="ARBA" id="ARBA00022737"/>
    </source>
</evidence>
<evidence type="ECO:0000313" key="14">
    <source>
        <dbReference type="Proteomes" id="UP000288716"/>
    </source>
</evidence>
<dbReference type="GO" id="GO:0044231">
    <property type="term" value="C:host cell presynaptic membrane"/>
    <property type="evidence" value="ECO:0007669"/>
    <property type="project" value="UniProtKB-KW"/>
</dbReference>
<dbReference type="PROSITE" id="PS50297">
    <property type="entry name" value="ANK_REP_REGION"/>
    <property type="match status" value="1"/>
</dbReference>
<evidence type="ECO:0000256" key="11">
    <source>
        <dbReference type="ARBA" id="ARBA00049811"/>
    </source>
</evidence>
<accession>A0A443S2H4</accession>
<evidence type="ECO:0000256" key="5">
    <source>
        <dbReference type="ARBA" id="ARBA00023028"/>
    </source>
</evidence>
<evidence type="ECO:0000313" key="13">
    <source>
        <dbReference type="EMBL" id="RWS21729.1"/>
    </source>
</evidence>
<comment type="similarity">
    <text evidence="9">Belongs to the cationic peptide 01 (latrotoxin) family. 03 (alpha-latrotoxin) subfamily.</text>
</comment>
<evidence type="ECO:0000256" key="2">
    <source>
        <dbReference type="ARBA" id="ARBA00022483"/>
    </source>
</evidence>
<dbReference type="PROSITE" id="PS50088">
    <property type="entry name" value="ANK_REPEAT"/>
    <property type="match status" value="1"/>
</dbReference>
<organism evidence="13 14">
    <name type="scientific">Leptotrombidium deliense</name>
    <dbReference type="NCBI Taxonomy" id="299467"/>
    <lineage>
        <taxon>Eukaryota</taxon>
        <taxon>Metazoa</taxon>
        <taxon>Ecdysozoa</taxon>
        <taxon>Arthropoda</taxon>
        <taxon>Chelicerata</taxon>
        <taxon>Arachnida</taxon>
        <taxon>Acari</taxon>
        <taxon>Acariformes</taxon>
        <taxon>Trombidiformes</taxon>
        <taxon>Prostigmata</taxon>
        <taxon>Anystina</taxon>
        <taxon>Parasitengona</taxon>
        <taxon>Trombiculoidea</taxon>
        <taxon>Trombiculidae</taxon>
        <taxon>Leptotrombidium</taxon>
    </lineage>
</organism>
<keyword evidence="8" id="KW-1053">Target membrane</keyword>